<dbReference type="Gene3D" id="1.20.1050.10">
    <property type="match status" value="1"/>
</dbReference>
<dbReference type="GO" id="GO:0004364">
    <property type="term" value="F:glutathione transferase activity"/>
    <property type="evidence" value="ECO:0007669"/>
    <property type="project" value="TreeGrafter"/>
</dbReference>
<evidence type="ECO:0000259" key="2">
    <source>
        <dbReference type="PROSITE" id="PS50405"/>
    </source>
</evidence>
<name>A0A7S4S5Y1_9DINO</name>
<accession>A0A7S4S5Y1</accession>
<evidence type="ECO:0008006" key="4">
    <source>
        <dbReference type="Google" id="ProtNLM"/>
    </source>
</evidence>
<gene>
    <name evidence="3" type="ORF">AMON00008_LOCUS45571</name>
</gene>
<evidence type="ECO:0000259" key="1">
    <source>
        <dbReference type="PROSITE" id="PS50404"/>
    </source>
</evidence>
<dbReference type="PROSITE" id="PS50405">
    <property type="entry name" value="GST_CTER"/>
    <property type="match status" value="1"/>
</dbReference>
<reference evidence="3" key="1">
    <citation type="submission" date="2021-01" db="EMBL/GenBank/DDBJ databases">
        <authorList>
            <person name="Corre E."/>
            <person name="Pelletier E."/>
            <person name="Niang G."/>
            <person name="Scheremetjew M."/>
            <person name="Finn R."/>
            <person name="Kale V."/>
            <person name="Holt S."/>
            <person name="Cochrane G."/>
            <person name="Meng A."/>
            <person name="Brown T."/>
            <person name="Cohen L."/>
        </authorList>
    </citation>
    <scope>NUCLEOTIDE SEQUENCE</scope>
    <source>
        <strain evidence="3">CCMP3105</strain>
    </source>
</reference>
<feature type="domain" description="GST C-terminal" evidence="2">
    <location>
        <begin position="97"/>
        <end position="224"/>
    </location>
</feature>
<dbReference type="InterPro" id="IPR004046">
    <property type="entry name" value="GST_C"/>
</dbReference>
<dbReference type="SUPFAM" id="SSF52833">
    <property type="entry name" value="Thioredoxin-like"/>
    <property type="match status" value="1"/>
</dbReference>
<dbReference type="SUPFAM" id="SSF47616">
    <property type="entry name" value="GST C-terminal domain-like"/>
    <property type="match status" value="1"/>
</dbReference>
<dbReference type="PANTHER" id="PTHR11571:SF150">
    <property type="entry name" value="GLUTATHIONE S-TRANSFERASE"/>
    <property type="match status" value="1"/>
</dbReference>
<protein>
    <recommendedName>
        <fullName evidence="4">Glutathione S-transferase</fullName>
    </recommendedName>
</protein>
<dbReference type="CDD" id="cd03039">
    <property type="entry name" value="GST_N_Sigma_like"/>
    <property type="match status" value="1"/>
</dbReference>
<feature type="domain" description="GST N-terminal" evidence="1">
    <location>
        <begin position="1"/>
        <end position="95"/>
    </location>
</feature>
<dbReference type="Pfam" id="PF02798">
    <property type="entry name" value="GST_N"/>
    <property type="match status" value="1"/>
</dbReference>
<dbReference type="AlphaFoldDB" id="A0A7S4S5Y1"/>
<organism evidence="3">
    <name type="scientific">Alexandrium monilatum</name>
    <dbReference type="NCBI Taxonomy" id="311494"/>
    <lineage>
        <taxon>Eukaryota</taxon>
        <taxon>Sar</taxon>
        <taxon>Alveolata</taxon>
        <taxon>Dinophyceae</taxon>
        <taxon>Gonyaulacales</taxon>
        <taxon>Pyrocystaceae</taxon>
        <taxon>Alexandrium</taxon>
    </lineage>
</organism>
<dbReference type="CDD" id="cd03192">
    <property type="entry name" value="GST_C_Sigma_like"/>
    <property type="match status" value="1"/>
</dbReference>
<dbReference type="PROSITE" id="PS50404">
    <property type="entry name" value="GST_NTER"/>
    <property type="match status" value="1"/>
</dbReference>
<dbReference type="InterPro" id="IPR036282">
    <property type="entry name" value="Glutathione-S-Trfase_C_sf"/>
</dbReference>
<dbReference type="Gene3D" id="3.40.30.10">
    <property type="entry name" value="Glutaredoxin"/>
    <property type="match status" value="1"/>
</dbReference>
<evidence type="ECO:0000313" key="3">
    <source>
        <dbReference type="EMBL" id="CAE4635718.1"/>
    </source>
</evidence>
<sequence>MPLKLQYFDARGVAETIRLMLAVAKVDHEDARFGFTFGTPGDRSTVSHPEFGAARAAGECTSSFRKLPYLEVDGVKVGQSKAIERYVAKEFGLGGASALEFAQIDAVCEQIRDVREAYQSAQRGKEGAEKEAALAEWFGEALPAQMQLIEKVVPGGPFLFGGKVCWADLALWHFVGASEGGFFDNTEGALASFRGCPKIEAAMEATAAIPELRAWLEKRPKTSL</sequence>
<dbReference type="InterPro" id="IPR010987">
    <property type="entry name" value="Glutathione-S-Trfase_C-like"/>
</dbReference>
<dbReference type="GO" id="GO:0006749">
    <property type="term" value="P:glutathione metabolic process"/>
    <property type="evidence" value="ECO:0007669"/>
    <property type="project" value="TreeGrafter"/>
</dbReference>
<dbReference type="InterPro" id="IPR040079">
    <property type="entry name" value="Glutathione_S-Trfase"/>
</dbReference>
<dbReference type="SFLD" id="SFLDS00019">
    <property type="entry name" value="Glutathione_Transferase_(cytos"/>
    <property type="match status" value="1"/>
</dbReference>
<dbReference type="InterPro" id="IPR050213">
    <property type="entry name" value="GST_superfamily"/>
</dbReference>
<dbReference type="EMBL" id="HBNR01064540">
    <property type="protein sequence ID" value="CAE4635718.1"/>
    <property type="molecule type" value="Transcribed_RNA"/>
</dbReference>
<proteinExistence type="predicted"/>
<dbReference type="InterPro" id="IPR036249">
    <property type="entry name" value="Thioredoxin-like_sf"/>
</dbReference>
<dbReference type="Pfam" id="PF14497">
    <property type="entry name" value="GST_C_3"/>
    <property type="match status" value="1"/>
</dbReference>
<dbReference type="InterPro" id="IPR004045">
    <property type="entry name" value="Glutathione_S-Trfase_N"/>
</dbReference>
<dbReference type="PANTHER" id="PTHR11571">
    <property type="entry name" value="GLUTATHIONE S-TRANSFERASE"/>
    <property type="match status" value="1"/>
</dbReference>